<gene>
    <name evidence="1" type="ORF">NPIRD3C_1842</name>
</gene>
<dbReference type="KEGG" id="nid:NPIRD3C_1842"/>
<dbReference type="InterPro" id="IPR008972">
    <property type="entry name" value="Cupredoxin"/>
</dbReference>
<sequence>MKTKLAMIFGVIIFAGSFNAAQGFSEDGFDTGRFSDFHYGEKFYQYKYSPPDALAGDSYSKCYFTSDFVLDKNSFSESGYVKYKFPNDMNWPGGYENSTYYIITSSSLNFPEDNNFQKIIPTKTEDDNMVIEFDLMPGLNTFLANSTAFWDSQNSQIIDCLNPFDFEKQDYEYYDFVYPLKIQYSRAMMYDLNENNFLCKSEHVLVLKYDGSPACVTESTKQKLVERNWIRYGVWTAEYGKSNPTVIILPGAVIAENKALDPETTTVVLGVNNTVTWINRDDVTHTLISDHVNDAWWTGLLKPGESSSVTFNNTGIFNYHGTPGPWITGTVIVMED</sequence>
<evidence type="ECO:0008006" key="3">
    <source>
        <dbReference type="Google" id="ProtNLM"/>
    </source>
</evidence>
<dbReference type="HOGENOM" id="CLU_825392_0_0_2"/>
<proteinExistence type="predicted"/>
<keyword evidence="2" id="KW-1185">Reference proteome</keyword>
<evidence type="ECO:0000313" key="2">
    <source>
        <dbReference type="Proteomes" id="UP000032027"/>
    </source>
</evidence>
<dbReference type="PANTHER" id="PTHR36507:SF1">
    <property type="entry name" value="BLL1555 PROTEIN"/>
    <property type="match status" value="1"/>
</dbReference>
<accession>A0A0C5CD00</accession>
<dbReference type="EMBL" id="CP010868">
    <property type="protein sequence ID" value="AJM93052.1"/>
    <property type="molecule type" value="Genomic_DNA"/>
</dbReference>
<organism evidence="1 2">
    <name type="scientific">Nitrosopumilus piranensis</name>
    <dbReference type="NCBI Taxonomy" id="1582439"/>
    <lineage>
        <taxon>Archaea</taxon>
        <taxon>Nitrososphaerota</taxon>
        <taxon>Nitrososphaeria</taxon>
        <taxon>Nitrosopumilales</taxon>
        <taxon>Nitrosopumilaceae</taxon>
        <taxon>Nitrosopumilus</taxon>
    </lineage>
</organism>
<dbReference type="InterPro" id="IPR052721">
    <property type="entry name" value="ET_Amicyanin"/>
</dbReference>
<reference evidence="1 2" key="3">
    <citation type="journal article" date="2019" name="Int. J. Syst. Evol. Microbiol.">
        <title>Nitrosopumilus adriaticus sp. nov. and Nitrosopumilus piranensis sp. nov., two ammonia-oxidizing archaea from the Adriatic Sea and members of the class Nitrososphaeria.</title>
        <authorList>
            <person name="Bayer B."/>
            <person name="Vojvoda J."/>
            <person name="Reinthaler T."/>
            <person name="Reyes C."/>
            <person name="Pinto M."/>
            <person name="Herndl G.J."/>
        </authorList>
    </citation>
    <scope>NUCLEOTIDE SEQUENCE [LARGE SCALE GENOMIC DNA]</scope>
    <source>
        <strain evidence="1 2">D3C</strain>
    </source>
</reference>
<dbReference type="Proteomes" id="UP000032027">
    <property type="component" value="Chromosome"/>
</dbReference>
<reference evidence="1 2" key="2">
    <citation type="journal article" date="2016" name="ISME J.">
        <title>Physiological and genomic characterization of two novel marine thaumarchaeal strains indicates niche differentiation.</title>
        <authorList>
            <person name="Bayer B."/>
            <person name="Vojvoda J."/>
            <person name="Offre P."/>
            <person name="Alves R.J."/>
            <person name="Elisabeth N.H."/>
            <person name="Garcia J.A."/>
            <person name="Volland J.M."/>
            <person name="Srivastava A."/>
            <person name="Schleper C."/>
            <person name="Herndl G.J."/>
        </authorList>
    </citation>
    <scope>NUCLEOTIDE SEQUENCE [LARGE SCALE GENOMIC DNA]</scope>
    <source>
        <strain evidence="1 2">D3C</strain>
    </source>
</reference>
<reference evidence="2" key="1">
    <citation type="submission" date="2015-02" db="EMBL/GenBank/DDBJ databases">
        <title>Characterization of two novel Thaumarchaeota isolated from the Northern Adriatic Sea.</title>
        <authorList>
            <person name="Bayer B."/>
            <person name="Vojvoda J."/>
            <person name="Offre P."/>
            <person name="Srivastava A."/>
            <person name="Elisabeth N."/>
            <person name="Garcia J.A.L."/>
            <person name="Schleper C."/>
            <person name="Herndl G.J."/>
        </authorList>
    </citation>
    <scope>NUCLEOTIDE SEQUENCE [LARGE SCALE GENOMIC DNA]</scope>
    <source>
        <strain evidence="2">D3C</strain>
    </source>
</reference>
<dbReference type="PANTHER" id="PTHR36507">
    <property type="entry name" value="BLL1555 PROTEIN"/>
    <property type="match status" value="1"/>
</dbReference>
<dbReference type="STRING" id="1582439.NPIRD3C_1842"/>
<dbReference type="PATRIC" id="fig|1582439.9.peg.1897"/>
<protein>
    <recommendedName>
        <fullName evidence="3">Blue (type 1) copper domain-containing protein</fullName>
    </recommendedName>
</protein>
<evidence type="ECO:0000313" key="1">
    <source>
        <dbReference type="EMBL" id="AJM93052.1"/>
    </source>
</evidence>
<dbReference type="SUPFAM" id="SSF49503">
    <property type="entry name" value="Cupredoxins"/>
    <property type="match status" value="1"/>
</dbReference>
<dbReference type="AlphaFoldDB" id="A0A0C5CD00"/>
<dbReference type="RefSeq" id="WP_148703783.1">
    <property type="nucleotide sequence ID" value="NZ_CP010868.1"/>
</dbReference>
<name>A0A0C5CD00_9ARCH</name>
<dbReference type="OrthoDB" id="3380at2157"/>
<dbReference type="GeneID" id="41600936"/>
<dbReference type="Gene3D" id="2.60.40.420">
    <property type="entry name" value="Cupredoxins - blue copper proteins"/>
    <property type="match status" value="1"/>
</dbReference>